<evidence type="ECO:0000313" key="2">
    <source>
        <dbReference type="Proteomes" id="UP000799757"/>
    </source>
</evidence>
<keyword evidence="2" id="KW-1185">Reference proteome</keyword>
<dbReference type="AlphaFoldDB" id="A0A6A6XHT2"/>
<evidence type="ECO:0000313" key="1">
    <source>
        <dbReference type="EMBL" id="KAF2795734.1"/>
    </source>
</evidence>
<accession>A0A6A6XHT2</accession>
<sequence>MLPRVRITDCIQQPTPPALLNPKQRAYLCANDAIDHKSGSISVSGVLKEQAGFTAASRSAGSNLIQSIWRTDGLLPAS</sequence>
<proteinExistence type="predicted"/>
<organism evidence="1 2">
    <name type="scientific">Melanomma pulvis-pyrius CBS 109.77</name>
    <dbReference type="NCBI Taxonomy" id="1314802"/>
    <lineage>
        <taxon>Eukaryota</taxon>
        <taxon>Fungi</taxon>
        <taxon>Dikarya</taxon>
        <taxon>Ascomycota</taxon>
        <taxon>Pezizomycotina</taxon>
        <taxon>Dothideomycetes</taxon>
        <taxon>Pleosporomycetidae</taxon>
        <taxon>Pleosporales</taxon>
        <taxon>Melanommataceae</taxon>
        <taxon>Melanomma</taxon>
    </lineage>
</organism>
<gene>
    <name evidence="1" type="ORF">K505DRAFT_9222</name>
</gene>
<dbReference type="EMBL" id="MU001850">
    <property type="protein sequence ID" value="KAF2795734.1"/>
    <property type="molecule type" value="Genomic_DNA"/>
</dbReference>
<dbReference type="Proteomes" id="UP000799757">
    <property type="component" value="Unassembled WGS sequence"/>
</dbReference>
<protein>
    <submittedName>
        <fullName evidence="1">Uncharacterized protein</fullName>
    </submittedName>
</protein>
<name>A0A6A6XHT2_9PLEO</name>
<reference evidence="1" key="1">
    <citation type="journal article" date="2020" name="Stud. Mycol.">
        <title>101 Dothideomycetes genomes: a test case for predicting lifestyles and emergence of pathogens.</title>
        <authorList>
            <person name="Haridas S."/>
            <person name="Albert R."/>
            <person name="Binder M."/>
            <person name="Bloem J."/>
            <person name="Labutti K."/>
            <person name="Salamov A."/>
            <person name="Andreopoulos B."/>
            <person name="Baker S."/>
            <person name="Barry K."/>
            <person name="Bills G."/>
            <person name="Bluhm B."/>
            <person name="Cannon C."/>
            <person name="Castanera R."/>
            <person name="Culley D."/>
            <person name="Daum C."/>
            <person name="Ezra D."/>
            <person name="Gonzalez J."/>
            <person name="Henrissat B."/>
            <person name="Kuo A."/>
            <person name="Liang C."/>
            <person name="Lipzen A."/>
            <person name="Lutzoni F."/>
            <person name="Magnuson J."/>
            <person name="Mondo S."/>
            <person name="Nolan M."/>
            <person name="Ohm R."/>
            <person name="Pangilinan J."/>
            <person name="Park H.-J."/>
            <person name="Ramirez L."/>
            <person name="Alfaro M."/>
            <person name="Sun H."/>
            <person name="Tritt A."/>
            <person name="Yoshinaga Y."/>
            <person name="Zwiers L.-H."/>
            <person name="Turgeon B."/>
            <person name="Goodwin S."/>
            <person name="Spatafora J."/>
            <person name="Crous P."/>
            <person name="Grigoriev I."/>
        </authorList>
    </citation>
    <scope>NUCLEOTIDE SEQUENCE</scope>
    <source>
        <strain evidence="1">CBS 109.77</strain>
    </source>
</reference>